<evidence type="ECO:0000313" key="1">
    <source>
        <dbReference type="EMBL" id="KII70293.1"/>
    </source>
</evidence>
<organism evidence="1 2">
    <name type="scientific">Thelohanellus kitauei</name>
    <name type="common">Myxosporean</name>
    <dbReference type="NCBI Taxonomy" id="669202"/>
    <lineage>
        <taxon>Eukaryota</taxon>
        <taxon>Metazoa</taxon>
        <taxon>Cnidaria</taxon>
        <taxon>Myxozoa</taxon>
        <taxon>Myxosporea</taxon>
        <taxon>Bivalvulida</taxon>
        <taxon>Platysporina</taxon>
        <taxon>Myxobolidae</taxon>
        <taxon>Thelohanellus</taxon>
    </lineage>
</organism>
<evidence type="ECO:0000313" key="2">
    <source>
        <dbReference type="Proteomes" id="UP000031668"/>
    </source>
</evidence>
<keyword evidence="2" id="KW-1185">Reference proteome</keyword>
<proteinExistence type="predicted"/>
<dbReference type="EMBL" id="JWZT01002099">
    <property type="protein sequence ID" value="KII70293.1"/>
    <property type="molecule type" value="Genomic_DNA"/>
</dbReference>
<protein>
    <submittedName>
        <fullName evidence="1">Uncharacterized protein</fullName>
    </submittedName>
</protein>
<comment type="caution">
    <text evidence="1">The sequence shown here is derived from an EMBL/GenBank/DDBJ whole genome shotgun (WGS) entry which is preliminary data.</text>
</comment>
<accession>A0A0C2JLN5</accession>
<sequence>MTYICHTANTDETLSASSFEAPSPELTESEECGNEFVPSRDSHEWELITSRKRFMDSLLEISDNLLCEFSFCSSSLWGVFVVEHFILVEICYSFVVARSRTVCDFIVEPRTPSGALYWGNSIVDDNSAVSGAPGQVLYVLSLVSKKPDIALAFLG</sequence>
<dbReference type="AlphaFoldDB" id="A0A0C2JLN5"/>
<reference evidence="1 2" key="1">
    <citation type="journal article" date="2014" name="Genome Biol. Evol.">
        <title>The genome of the myxosporean Thelohanellus kitauei shows adaptations to nutrient acquisition within its fish host.</title>
        <authorList>
            <person name="Yang Y."/>
            <person name="Xiong J."/>
            <person name="Zhou Z."/>
            <person name="Huo F."/>
            <person name="Miao W."/>
            <person name="Ran C."/>
            <person name="Liu Y."/>
            <person name="Zhang J."/>
            <person name="Feng J."/>
            <person name="Wang M."/>
            <person name="Wang M."/>
            <person name="Wang L."/>
            <person name="Yao B."/>
        </authorList>
    </citation>
    <scope>NUCLEOTIDE SEQUENCE [LARGE SCALE GENOMIC DNA]</scope>
    <source>
        <strain evidence="1">Wuqing</strain>
    </source>
</reference>
<gene>
    <name evidence="1" type="ORF">RF11_15863</name>
</gene>
<dbReference type="Proteomes" id="UP000031668">
    <property type="component" value="Unassembled WGS sequence"/>
</dbReference>
<name>A0A0C2JLN5_THEKT</name>